<accession>A0A9L0IGC8</accession>
<keyword evidence="4" id="KW-1185">Reference proteome</keyword>
<dbReference type="Gene3D" id="3.40.140.70">
    <property type="entry name" value="Ubiquitin-like modifier-activating enzyme ATG7 N-terminal domain"/>
    <property type="match status" value="1"/>
</dbReference>
<dbReference type="Proteomes" id="UP000694387">
    <property type="component" value="Chromosome 21"/>
</dbReference>
<feature type="domain" description="Ubiquitin-like modifier-activating enzyme Atg7 N-terminal" evidence="2">
    <location>
        <begin position="14"/>
        <end position="71"/>
    </location>
</feature>
<dbReference type="AlphaFoldDB" id="A0A9L0IGC8"/>
<dbReference type="InterPro" id="IPR032197">
    <property type="entry name" value="Atg7_N"/>
</dbReference>
<reference evidence="3" key="2">
    <citation type="submission" date="2025-08" db="UniProtKB">
        <authorList>
            <consortium name="Ensembl"/>
        </authorList>
    </citation>
    <scope>IDENTIFICATION</scope>
</reference>
<evidence type="ECO:0000313" key="3">
    <source>
        <dbReference type="Ensembl" id="ENSEASP00005039990.1"/>
    </source>
</evidence>
<evidence type="ECO:0000256" key="1">
    <source>
        <dbReference type="SAM" id="MobiDB-lite"/>
    </source>
</evidence>
<reference evidence="3" key="3">
    <citation type="submission" date="2025-09" db="UniProtKB">
        <authorList>
            <consortium name="Ensembl"/>
        </authorList>
    </citation>
    <scope>IDENTIFICATION</scope>
</reference>
<reference evidence="3 4" key="1">
    <citation type="journal article" date="2020" name="Nat. Commun.">
        <title>Donkey genomes provide new insights into domestication and selection for coat color.</title>
        <authorList>
            <person name="Wang"/>
            <person name="C."/>
            <person name="Li"/>
            <person name="H."/>
            <person name="Guo"/>
            <person name="Y."/>
            <person name="Huang"/>
            <person name="J."/>
            <person name="Sun"/>
            <person name="Y."/>
            <person name="Min"/>
            <person name="J."/>
            <person name="Wang"/>
            <person name="J."/>
            <person name="Fang"/>
            <person name="X."/>
            <person name="Zhao"/>
            <person name="Z."/>
            <person name="Wang"/>
            <person name="S."/>
            <person name="Zhang"/>
            <person name="Y."/>
            <person name="Liu"/>
            <person name="Q."/>
            <person name="Jiang"/>
            <person name="Q."/>
            <person name="Wang"/>
            <person name="X."/>
            <person name="Guo"/>
            <person name="Y."/>
            <person name="Yang"/>
            <person name="C."/>
            <person name="Wang"/>
            <person name="Y."/>
            <person name="Tian"/>
            <person name="F."/>
            <person name="Zhuang"/>
            <person name="G."/>
            <person name="Fan"/>
            <person name="Y."/>
            <person name="Gao"/>
            <person name="Q."/>
            <person name="Li"/>
            <person name="Y."/>
            <person name="Ju"/>
            <person name="Z."/>
            <person name="Li"/>
            <person name="J."/>
            <person name="Li"/>
            <person name="R."/>
            <person name="Hou"/>
            <person name="M."/>
            <person name="Yang"/>
            <person name="G."/>
            <person name="Liu"/>
            <person name="G."/>
            <person name="Liu"/>
            <person name="W."/>
            <person name="Guo"/>
            <person name="J."/>
            <person name="Pan"/>
            <person name="S."/>
            <person name="Fan"/>
            <person name="G."/>
            <person name="Zhang"/>
            <person name="W."/>
            <person name="Zhang"/>
            <person name="R."/>
            <person name="Yu"/>
            <person name="J."/>
            <person name="Zhang"/>
            <person name="X."/>
            <person name="Yin"/>
            <person name="Q."/>
            <person name="Ji"/>
            <person name="C."/>
            <person name="Jin"/>
            <person name="Y."/>
            <person name="Yue"/>
            <person name="G."/>
            <person name="Liu"/>
            <person name="M."/>
            <person name="Xu"/>
            <person name="J."/>
            <person name="Liu"/>
            <person name="S."/>
            <person name="Jordana"/>
            <person name="J."/>
            <person name="Noce"/>
            <person name="A."/>
            <person name="Amills"/>
            <person name="M."/>
            <person name="Wu"/>
            <person name="D.D."/>
            <person name="Li"/>
            <person name="S."/>
            <person name="Zhou"/>
            <person name="X. and Zhong"/>
            <person name="J."/>
        </authorList>
    </citation>
    <scope>NUCLEOTIDE SEQUENCE [LARGE SCALE GENOMIC DNA]</scope>
</reference>
<organism evidence="3 4">
    <name type="scientific">Equus asinus</name>
    <name type="common">Donkey</name>
    <name type="synonym">Equus africanus asinus</name>
    <dbReference type="NCBI Taxonomy" id="9793"/>
    <lineage>
        <taxon>Eukaryota</taxon>
        <taxon>Metazoa</taxon>
        <taxon>Chordata</taxon>
        <taxon>Craniata</taxon>
        <taxon>Vertebrata</taxon>
        <taxon>Euteleostomi</taxon>
        <taxon>Mammalia</taxon>
        <taxon>Eutheria</taxon>
        <taxon>Laurasiatheria</taxon>
        <taxon>Perissodactyla</taxon>
        <taxon>Equidae</taxon>
        <taxon>Equus</taxon>
    </lineage>
</organism>
<dbReference type="Pfam" id="PF16420">
    <property type="entry name" value="ATG7_N"/>
    <property type="match status" value="1"/>
</dbReference>
<dbReference type="GeneTree" id="ENSGT00390000017509"/>
<dbReference type="Ensembl" id="ENSEAST00005038392.1">
    <property type="protein sequence ID" value="ENSEASP00005039990.1"/>
    <property type="gene ID" value="ENSEASG00005014298.2"/>
</dbReference>
<feature type="region of interest" description="Disordered" evidence="1">
    <location>
        <begin position="109"/>
        <end position="139"/>
    </location>
</feature>
<sequence>MMAAAPGHPVLSKLQFAPFSSALDVGFWHELTQKKLNEYRLDEGPKDIKGYYCNGDSAGLPARLTLEFSAFDIPPVHSCIFFVVGPSSCGMWDAASAWFDEQCHVRAQDSNQRNTGPPAAEHANLTTRPRGVPPPQLTAARPLEHCITPTPSKLSRLRIRSYFWNKQQTRYGNP</sequence>
<evidence type="ECO:0000313" key="4">
    <source>
        <dbReference type="Proteomes" id="UP000694387"/>
    </source>
</evidence>
<name>A0A9L0IGC8_EQUAS</name>
<evidence type="ECO:0000259" key="2">
    <source>
        <dbReference type="Pfam" id="PF16420"/>
    </source>
</evidence>
<protein>
    <submittedName>
        <fullName evidence="3">Autophagy related 7</fullName>
    </submittedName>
</protein>
<gene>
    <name evidence="3" type="primary">ATG7</name>
</gene>
<proteinExistence type="predicted"/>
<dbReference type="InterPro" id="IPR042522">
    <property type="entry name" value="Atg7_N_1"/>
</dbReference>